<evidence type="ECO:0000259" key="7">
    <source>
        <dbReference type="Pfam" id="PF25917"/>
    </source>
</evidence>
<feature type="domain" description="Multidrug resistance protein MdtA-like alpha-helical hairpin" evidence="6">
    <location>
        <begin position="79"/>
        <end position="144"/>
    </location>
</feature>
<dbReference type="SUPFAM" id="SSF111369">
    <property type="entry name" value="HlyD-like secretion proteins"/>
    <property type="match status" value="1"/>
</dbReference>
<evidence type="ECO:0000259" key="8">
    <source>
        <dbReference type="Pfam" id="PF25963"/>
    </source>
</evidence>
<evidence type="ECO:0000313" key="9">
    <source>
        <dbReference type="EMBL" id="TPV23713.1"/>
    </source>
</evidence>
<organism evidence="9 10">
    <name type="scientific">Pantoea anthophila</name>
    <dbReference type="NCBI Taxonomy" id="470931"/>
    <lineage>
        <taxon>Bacteria</taxon>
        <taxon>Pseudomonadati</taxon>
        <taxon>Pseudomonadota</taxon>
        <taxon>Gammaproteobacteria</taxon>
        <taxon>Enterobacterales</taxon>
        <taxon>Erwiniaceae</taxon>
        <taxon>Pantoea</taxon>
    </lineage>
</organism>
<keyword evidence="5" id="KW-0472">Membrane</keyword>
<dbReference type="InterPro" id="IPR058625">
    <property type="entry name" value="MdtA-like_BSH"/>
</dbReference>
<accession>A0ABY2Z5B8</accession>
<dbReference type="InterPro" id="IPR058634">
    <property type="entry name" value="AaeA-lik-b-barrel"/>
</dbReference>
<evidence type="ECO:0000256" key="4">
    <source>
        <dbReference type="ARBA" id="ARBA00022989"/>
    </source>
</evidence>
<dbReference type="InterPro" id="IPR006143">
    <property type="entry name" value="RND_pump_MFP"/>
</dbReference>
<sequence>MIITACFVLAAVCCGIWLWKHYLYEPWTRDGRIRAEVITVAPDVSGWITHVNFRDNEEVKKGQTLFTIDDVRFKNAVNESHAKLDKTYYAWEHAKEQLARRQNLIKSSVISKEDLSTYSTNTRLAKADYDLANSNYEKALIDLHRTVIRAPADGVVMNLDLREGNYVSQGKSVLSLIRANSMYVTGYFEETKLPGVKAGNSALIHLMRGGVPLTGTVTSIARGIANNNNKADNQLLPDTQQSFNWVRLAQRIPVDIRLNHVPKGIILSAGMTVSVEIIDNERSK</sequence>
<name>A0ABY2Z5B8_9GAMM</name>
<reference evidence="9 10" key="1">
    <citation type="submission" date="2019-06" db="EMBL/GenBank/DDBJ databases">
        <title>Taxogenomics and systematics of the genus Pantoea.</title>
        <authorList>
            <person name="Tambong J.T."/>
        </authorList>
    </citation>
    <scope>NUCLEOTIDE SEQUENCE [LARGE SCALE GENOMIC DNA]</scope>
    <source>
        <strain evidence="9 10">LMG 2558</strain>
    </source>
</reference>
<feature type="domain" description="Multidrug resistance protein MdtA-like barrel-sandwich hybrid" evidence="7">
    <location>
        <begin position="37"/>
        <end position="172"/>
    </location>
</feature>
<dbReference type="Gene3D" id="2.40.30.170">
    <property type="match status" value="1"/>
</dbReference>
<dbReference type="Pfam" id="PF25917">
    <property type="entry name" value="BSH_RND"/>
    <property type="match status" value="1"/>
</dbReference>
<evidence type="ECO:0000256" key="2">
    <source>
        <dbReference type="ARBA" id="ARBA00009477"/>
    </source>
</evidence>
<gene>
    <name evidence="9" type="ORF">FJW00_14810</name>
</gene>
<dbReference type="NCBIfam" id="TIGR01730">
    <property type="entry name" value="RND_mfp"/>
    <property type="match status" value="1"/>
</dbReference>
<dbReference type="InterPro" id="IPR058624">
    <property type="entry name" value="MdtA-like_HH"/>
</dbReference>
<dbReference type="Pfam" id="PF25876">
    <property type="entry name" value="HH_MFP_RND"/>
    <property type="match status" value="1"/>
</dbReference>
<dbReference type="InterPro" id="IPR050393">
    <property type="entry name" value="MFP_Efflux_Pump"/>
</dbReference>
<dbReference type="Gene3D" id="2.40.50.100">
    <property type="match status" value="1"/>
</dbReference>
<keyword evidence="10" id="KW-1185">Reference proteome</keyword>
<feature type="domain" description="p-hydroxybenzoic acid efflux pump subunit AaeA-like beta-barrel" evidence="8">
    <location>
        <begin position="181"/>
        <end position="277"/>
    </location>
</feature>
<dbReference type="EMBL" id="VHIZ01000051">
    <property type="protein sequence ID" value="TPV23713.1"/>
    <property type="molecule type" value="Genomic_DNA"/>
</dbReference>
<dbReference type="Proteomes" id="UP000316142">
    <property type="component" value="Unassembled WGS sequence"/>
</dbReference>
<proteinExistence type="inferred from homology"/>
<keyword evidence="3" id="KW-0812">Transmembrane</keyword>
<comment type="caution">
    <text evidence="9">The sequence shown here is derived from an EMBL/GenBank/DDBJ whole genome shotgun (WGS) entry which is preliminary data.</text>
</comment>
<evidence type="ECO:0000256" key="1">
    <source>
        <dbReference type="ARBA" id="ARBA00004167"/>
    </source>
</evidence>
<keyword evidence="4" id="KW-1133">Transmembrane helix</keyword>
<comment type="subcellular location">
    <subcellularLocation>
        <location evidence="1">Membrane</location>
        <topology evidence="1">Single-pass membrane protein</topology>
    </subcellularLocation>
</comment>
<dbReference type="PANTHER" id="PTHR30367">
    <property type="entry name" value="P-HYDROXYBENZOIC ACID EFFLUX PUMP SUBUNIT AAEA-RELATED"/>
    <property type="match status" value="1"/>
</dbReference>
<dbReference type="PANTHER" id="PTHR30367:SF12">
    <property type="entry name" value="P-HYDROXYBENZOIC ACID EFFLUX PUMP SUBUNIT AAEA"/>
    <property type="match status" value="1"/>
</dbReference>
<comment type="similarity">
    <text evidence="2">Belongs to the membrane fusion protein (MFP) (TC 8.A.1) family.</text>
</comment>
<evidence type="ECO:0000256" key="3">
    <source>
        <dbReference type="ARBA" id="ARBA00022692"/>
    </source>
</evidence>
<evidence type="ECO:0000256" key="5">
    <source>
        <dbReference type="ARBA" id="ARBA00023136"/>
    </source>
</evidence>
<evidence type="ECO:0000259" key="6">
    <source>
        <dbReference type="Pfam" id="PF25876"/>
    </source>
</evidence>
<evidence type="ECO:0000313" key="10">
    <source>
        <dbReference type="Proteomes" id="UP000316142"/>
    </source>
</evidence>
<dbReference type="Pfam" id="PF25963">
    <property type="entry name" value="Beta-barrel_AAEA"/>
    <property type="match status" value="1"/>
</dbReference>
<protein>
    <submittedName>
        <fullName evidence="9">HlyD family secretion protein</fullName>
    </submittedName>
</protein>